<evidence type="ECO:0000313" key="1">
    <source>
        <dbReference type="EMBL" id="VDO67993.1"/>
    </source>
</evidence>
<sequence length="109" mass="12341">MSEDVSSLLEGILCFNGELINPPKYGSNVLVDLHQSHLGALQMTPAARQTCWWPKIDFGINRETTRLICMKHRTKNLLKVFGHHPVSRGKVFTVEHFRTIEPASNCVNI</sequence>
<accession>A0A183JFL8</accession>
<organism evidence="3">
    <name type="scientific">Schistosoma curassoni</name>
    <dbReference type="NCBI Taxonomy" id="6186"/>
    <lineage>
        <taxon>Eukaryota</taxon>
        <taxon>Metazoa</taxon>
        <taxon>Spiralia</taxon>
        <taxon>Lophotrochozoa</taxon>
        <taxon>Platyhelminthes</taxon>
        <taxon>Trematoda</taxon>
        <taxon>Digenea</taxon>
        <taxon>Strigeidida</taxon>
        <taxon>Schistosomatoidea</taxon>
        <taxon>Schistosomatidae</taxon>
        <taxon>Schistosoma</taxon>
    </lineage>
</organism>
<gene>
    <name evidence="1" type="ORF">SCUD_LOCUS1486</name>
</gene>
<dbReference type="AlphaFoldDB" id="A0A183JFL8"/>
<dbReference type="EMBL" id="UZAK01001209">
    <property type="protein sequence ID" value="VDO67993.1"/>
    <property type="molecule type" value="Genomic_DNA"/>
</dbReference>
<reference evidence="3" key="1">
    <citation type="submission" date="2016-06" db="UniProtKB">
        <authorList>
            <consortium name="WormBaseParasite"/>
        </authorList>
    </citation>
    <scope>IDENTIFICATION</scope>
</reference>
<evidence type="ECO:0000313" key="3">
    <source>
        <dbReference type="WBParaSite" id="SCUD_0000148501-mRNA-1"/>
    </source>
</evidence>
<keyword evidence="2" id="KW-1185">Reference proteome</keyword>
<proteinExistence type="predicted"/>
<reference evidence="1 2" key="2">
    <citation type="submission" date="2018-11" db="EMBL/GenBank/DDBJ databases">
        <authorList>
            <consortium name="Pathogen Informatics"/>
        </authorList>
    </citation>
    <scope>NUCLEOTIDE SEQUENCE [LARGE SCALE GENOMIC DNA]</scope>
    <source>
        <strain evidence="1">Dakar</strain>
        <strain evidence="2">Dakar, Senegal</strain>
    </source>
</reference>
<dbReference type="Proteomes" id="UP000279833">
    <property type="component" value="Unassembled WGS sequence"/>
</dbReference>
<protein>
    <submittedName>
        <fullName evidence="3">Integrase_H2C2 domain-containing protein</fullName>
    </submittedName>
</protein>
<name>A0A183JFL8_9TREM</name>
<dbReference type="WBParaSite" id="SCUD_0000148501-mRNA-1">
    <property type="protein sequence ID" value="SCUD_0000148501-mRNA-1"/>
    <property type="gene ID" value="SCUD_0000148501"/>
</dbReference>
<evidence type="ECO:0000313" key="2">
    <source>
        <dbReference type="Proteomes" id="UP000279833"/>
    </source>
</evidence>